<dbReference type="InterPro" id="IPR051165">
    <property type="entry name" value="Multifunctional_ANK_Repeat"/>
</dbReference>
<gene>
    <name evidence="5" type="ORF">B5V51_8577</name>
</gene>
<organism evidence="5">
    <name type="scientific">Heliothis virescens</name>
    <name type="common">Tobacco budworm moth</name>
    <dbReference type="NCBI Taxonomy" id="7102"/>
    <lineage>
        <taxon>Eukaryota</taxon>
        <taxon>Metazoa</taxon>
        <taxon>Ecdysozoa</taxon>
        <taxon>Arthropoda</taxon>
        <taxon>Hexapoda</taxon>
        <taxon>Insecta</taxon>
        <taxon>Pterygota</taxon>
        <taxon>Neoptera</taxon>
        <taxon>Endopterygota</taxon>
        <taxon>Lepidoptera</taxon>
        <taxon>Glossata</taxon>
        <taxon>Ditrysia</taxon>
        <taxon>Noctuoidea</taxon>
        <taxon>Noctuidae</taxon>
        <taxon>Heliothinae</taxon>
        <taxon>Heliothis</taxon>
    </lineage>
</organism>
<feature type="repeat" description="ANK" evidence="3">
    <location>
        <begin position="436"/>
        <end position="468"/>
    </location>
</feature>
<dbReference type="Pfam" id="PF00023">
    <property type="entry name" value="Ank"/>
    <property type="match status" value="2"/>
</dbReference>
<comment type="caution">
    <text evidence="5">The sequence shown here is derived from an EMBL/GenBank/DDBJ whole genome shotgun (WGS) entry which is preliminary data.</text>
</comment>
<feature type="transmembrane region" description="Helical" evidence="4">
    <location>
        <begin position="597"/>
        <end position="624"/>
    </location>
</feature>
<dbReference type="AlphaFoldDB" id="A0A2A4J312"/>
<feature type="repeat" description="ANK" evidence="3">
    <location>
        <begin position="470"/>
        <end position="502"/>
    </location>
</feature>
<feature type="repeat" description="ANK" evidence="3">
    <location>
        <begin position="400"/>
        <end position="432"/>
    </location>
</feature>
<feature type="transmembrane region" description="Helical" evidence="4">
    <location>
        <begin position="698"/>
        <end position="718"/>
    </location>
</feature>
<keyword evidence="2 3" id="KW-0040">ANK repeat</keyword>
<feature type="repeat" description="ANK" evidence="3">
    <location>
        <begin position="115"/>
        <end position="147"/>
    </location>
</feature>
<evidence type="ECO:0000256" key="1">
    <source>
        <dbReference type="ARBA" id="ARBA00022737"/>
    </source>
</evidence>
<dbReference type="PANTHER" id="PTHR24123">
    <property type="entry name" value="ANKYRIN REPEAT-CONTAINING"/>
    <property type="match status" value="1"/>
</dbReference>
<feature type="repeat" description="ANK" evidence="3">
    <location>
        <begin position="226"/>
        <end position="258"/>
    </location>
</feature>
<dbReference type="SUPFAM" id="SSF48403">
    <property type="entry name" value="Ankyrin repeat"/>
    <property type="match status" value="2"/>
</dbReference>
<dbReference type="PRINTS" id="PR01415">
    <property type="entry name" value="ANKYRIN"/>
</dbReference>
<dbReference type="PROSITE" id="PS50088">
    <property type="entry name" value="ANK_REPEAT"/>
    <property type="match status" value="9"/>
</dbReference>
<keyword evidence="4" id="KW-0472">Membrane</keyword>
<feature type="repeat" description="ANK" evidence="3">
    <location>
        <begin position="257"/>
        <end position="289"/>
    </location>
</feature>
<name>A0A2A4J312_HELVI</name>
<feature type="repeat" description="ANK" evidence="3">
    <location>
        <begin position="326"/>
        <end position="358"/>
    </location>
</feature>
<dbReference type="PROSITE" id="PS50297">
    <property type="entry name" value="ANK_REP_REGION"/>
    <property type="match status" value="7"/>
</dbReference>
<evidence type="ECO:0000313" key="5">
    <source>
        <dbReference type="EMBL" id="PCG65830.1"/>
    </source>
</evidence>
<dbReference type="InterPro" id="IPR002110">
    <property type="entry name" value="Ankyrin_rpt"/>
</dbReference>
<feature type="transmembrane region" description="Helical" evidence="4">
    <location>
        <begin position="738"/>
        <end position="759"/>
    </location>
</feature>
<dbReference type="EMBL" id="NWSH01003774">
    <property type="protein sequence ID" value="PCG65830.1"/>
    <property type="molecule type" value="Genomic_DNA"/>
</dbReference>
<protein>
    <submittedName>
        <fullName evidence="5">Uncharacterized protein</fullName>
    </submittedName>
</protein>
<dbReference type="Pfam" id="PF12796">
    <property type="entry name" value="Ank_2"/>
    <property type="match status" value="3"/>
</dbReference>
<keyword evidence="1" id="KW-0677">Repeat</keyword>
<feature type="repeat" description="ANK" evidence="3">
    <location>
        <begin position="23"/>
        <end position="55"/>
    </location>
</feature>
<feature type="transmembrane region" description="Helical" evidence="4">
    <location>
        <begin position="636"/>
        <end position="657"/>
    </location>
</feature>
<keyword evidence="4" id="KW-0812">Transmembrane</keyword>
<feature type="repeat" description="ANK" evidence="3">
    <location>
        <begin position="290"/>
        <end position="322"/>
    </location>
</feature>
<dbReference type="STRING" id="7102.A0A2A4J312"/>
<sequence length="915" mass="103607">MRTDDALSILLEAGAEKHKMDRLGRTPLHLAAWAGNIRQIAVLLGLSKDLQNRLEAGDTIAAEDEVRTLSHNVRELVNLECDFGAGNSQLPSYWMDNTTDHNCRGVEKSLPVLQLGWTALHAACARAHYRCARLLLAAGADACARDRVGRTPLDITGSAYYSNYNINCHDFTELVTILINANCNNFSSQKRQMPESPLHIAVELGCLEAASVLVVARVPVDWLNRAGQTALHLCVEKKLLELLQNLASHGVDVKNKEEQTILHKAILEEWEQGVSIAIENGADITARDNKNETPIHLAAMKGNVEILNDIINAATQNDIVDSTNNEGETALVKAVANGHPKCVKRLLEEGADITKTLRNQMNLFHIAAEKGYLEVLTILLDHDYAISRRIINDLTANDKKGYGPIHFAVQNNHLECVRILLARNADIGLETTDEHKGCTPLHLAARFNRVEIAKLIIDNNRDAVYHKNDVGFTPLHTASRFGNRYMIKLLLKKGADLASRTHKSTTAINMIMNNLFKPTEFMEDVFDSYISTNNLSLEDANCKVTVDYSILKPVRHDENMKVILALLQTGHKYDQRRLFIHPLIESFLHIKWMDTPILILFLFLTSIYYSFLILFTLYIMVVFLTNDKGHTSPRPYFCSTVLSIGTVLLVLQEMLYIKVKFRYIRQIESWVRIFLVTTGLFVLVATVMGLTVEDWPRHIASVVILLSWLDMTFLQYHFHDYGYYVFMMEKVTSSILKVLVTFAFLILAFCVIFMLQFRFQEPFDGSFSALVKVVAMMFSELDYENIMKQNKSKELAKSLTILRITVFVFIVFSTIVTIIAATAAIDPQKIRLLVRIRIMKKRIEFLGSLELFIQMKFVRKFFPKLVDMISKGKKRNITRYILSPSVPKSNRAVPCSIRESICAIAEKQNKNGITE</sequence>
<dbReference type="SMART" id="SM00248">
    <property type="entry name" value="ANK"/>
    <property type="match status" value="11"/>
</dbReference>
<feature type="transmembrane region" description="Helical" evidence="4">
    <location>
        <begin position="804"/>
        <end position="825"/>
    </location>
</feature>
<accession>A0A2A4J312</accession>
<evidence type="ECO:0000256" key="4">
    <source>
        <dbReference type="SAM" id="Phobius"/>
    </source>
</evidence>
<feature type="transmembrane region" description="Helical" evidence="4">
    <location>
        <begin position="669"/>
        <end position="692"/>
    </location>
</feature>
<keyword evidence="4" id="KW-1133">Transmembrane helix</keyword>
<dbReference type="InterPro" id="IPR036770">
    <property type="entry name" value="Ankyrin_rpt-contain_sf"/>
</dbReference>
<dbReference type="PANTHER" id="PTHR24123:SF33">
    <property type="entry name" value="PROTEIN HOS4"/>
    <property type="match status" value="1"/>
</dbReference>
<evidence type="ECO:0000256" key="3">
    <source>
        <dbReference type="PROSITE-ProRule" id="PRU00023"/>
    </source>
</evidence>
<proteinExistence type="predicted"/>
<dbReference type="Gene3D" id="1.25.40.20">
    <property type="entry name" value="Ankyrin repeat-containing domain"/>
    <property type="match status" value="4"/>
</dbReference>
<evidence type="ECO:0000256" key="2">
    <source>
        <dbReference type="ARBA" id="ARBA00023043"/>
    </source>
</evidence>
<reference evidence="5" key="1">
    <citation type="submission" date="2017-09" db="EMBL/GenBank/DDBJ databases">
        <title>Contemporary evolution of a Lepidopteran species, Heliothis virescens, in response to modern agricultural practices.</title>
        <authorList>
            <person name="Fritz M.L."/>
            <person name="Deyonke A.M."/>
            <person name="Papanicolaou A."/>
            <person name="Micinski S."/>
            <person name="Westbrook J."/>
            <person name="Gould F."/>
        </authorList>
    </citation>
    <scope>NUCLEOTIDE SEQUENCE [LARGE SCALE GENOMIC DNA]</scope>
    <source>
        <strain evidence="5">HvINT-</strain>
        <tissue evidence="5">Whole body</tissue>
    </source>
</reference>